<accession>A0A177KYW6</accession>
<proteinExistence type="predicted"/>
<evidence type="ECO:0000313" key="2">
    <source>
        <dbReference type="EMBL" id="OAH58422.1"/>
    </source>
</evidence>
<gene>
    <name evidence="2" type="ORF">AWH48_17705</name>
</gene>
<dbReference type="RefSeq" id="WP_018393553.1">
    <property type="nucleotide sequence ID" value="NZ_LQWZ01000009.1"/>
</dbReference>
<evidence type="ECO:0000313" key="3">
    <source>
        <dbReference type="Proteomes" id="UP000077271"/>
    </source>
</evidence>
<protein>
    <recommendedName>
        <fullName evidence="1">DUF6884 domain-containing protein</fullName>
    </recommendedName>
</protein>
<organism evidence="2 3">
    <name type="scientific">Domibacillus aminovorans</name>
    <dbReference type="NCBI Taxonomy" id="29332"/>
    <lineage>
        <taxon>Bacteria</taxon>
        <taxon>Bacillati</taxon>
        <taxon>Bacillota</taxon>
        <taxon>Bacilli</taxon>
        <taxon>Bacillales</taxon>
        <taxon>Bacillaceae</taxon>
        <taxon>Domibacillus</taxon>
    </lineage>
</organism>
<dbReference type="EMBL" id="LQWZ01000009">
    <property type="protein sequence ID" value="OAH58422.1"/>
    <property type="molecule type" value="Genomic_DNA"/>
</dbReference>
<dbReference type="AlphaFoldDB" id="A0A177KYW6"/>
<name>A0A177KYW6_9BACI</name>
<dbReference type="Proteomes" id="UP000077271">
    <property type="component" value="Unassembled WGS sequence"/>
</dbReference>
<feature type="domain" description="DUF6884" evidence="1">
    <location>
        <begin position="20"/>
        <end position="141"/>
    </location>
</feature>
<dbReference type="InterPro" id="IPR049251">
    <property type="entry name" value="DUF6884"/>
</dbReference>
<comment type="caution">
    <text evidence="2">The sequence shown here is derived from an EMBL/GenBank/DDBJ whole genome shotgun (WGS) entry which is preliminary data.</text>
</comment>
<reference evidence="2 3" key="1">
    <citation type="submission" date="2016-01" db="EMBL/GenBank/DDBJ databases">
        <title>Investigation of taxonomic status of Bacillus aminovorans.</title>
        <authorList>
            <person name="Verma A."/>
            <person name="Pal Y."/>
            <person name="Krishnamurthi S."/>
        </authorList>
    </citation>
    <scope>NUCLEOTIDE SEQUENCE [LARGE SCALE GENOMIC DNA]</scope>
    <source>
        <strain evidence="2 3">DSM 4337</strain>
    </source>
</reference>
<dbReference type="OrthoDB" id="2364857at2"/>
<evidence type="ECO:0000259" key="1">
    <source>
        <dbReference type="Pfam" id="PF21818"/>
    </source>
</evidence>
<sequence length="151" mass="17355">MKRLCIIPCGAKKIWDVDPSKGATKARYVYRSPFHTACQKYATAFFSDWVILSAKHGFLFPDDLVLANYDVAFGTKKDDIITSETLRHQLKEKGLMDYQEIIVLGGKKYRKVISEVFDESYHFTYPLSVCKGIGYMLQRLNKAVESKEEIK</sequence>
<dbReference type="Pfam" id="PF21818">
    <property type="entry name" value="DUF6884"/>
    <property type="match status" value="1"/>
</dbReference>